<proteinExistence type="predicted"/>
<dbReference type="InterPro" id="IPR027417">
    <property type="entry name" value="P-loop_NTPase"/>
</dbReference>
<protein>
    <recommendedName>
        <fullName evidence="4">Sulfotransferase</fullName>
    </recommendedName>
</protein>
<dbReference type="GeneID" id="100892712"/>
<sequence>MAEPQSSSNSTSATSGIRSTTTDSSHQARVMLWCTPRTTSTILTKCLSFVPKTQVFFEPYYFCNEAIERLKSIGINIDPSSMKSYDDVEMKDWWTTANMISGGDCSKEGKPDFDQMKYPYIKELLENPDPEKEVVFLKDMAYCIDGRYQFLPDKSCGYRHVFLLRHPRKVFASWRKVMLDLDQDPNGSEPNGTRSESFHIVKDLPVVYAPPGHFFKELYDLWLHVKLNYDPNPVVLDSDDLLSDPATMLPRFCTAVGIPYSDNLLKWPESPDTTNSWISAFSPSNDFEFIRIYCKNSFNTTHFFPPSPLTEMDSLTEDVKECVEAVMPYYQEMYDSRI</sequence>
<dbReference type="PANTHER" id="PTHR48312">
    <property type="match status" value="1"/>
</dbReference>
<evidence type="ECO:0000313" key="2">
    <source>
        <dbReference type="EnsemblMetazoa" id="XP_011679841"/>
    </source>
</evidence>
<dbReference type="AlphaFoldDB" id="A0A7M7HP85"/>
<accession>A0A7M7HP85</accession>
<dbReference type="OMA" id="NSFNTTH"/>
<evidence type="ECO:0008006" key="4">
    <source>
        <dbReference type="Google" id="ProtNLM"/>
    </source>
</evidence>
<dbReference type="RefSeq" id="XP_011679841.1">
    <property type="nucleotide sequence ID" value="XM_011681539.2"/>
</dbReference>
<name>A0A7M7HP85_STRPU</name>
<dbReference type="EnsemblMetazoa" id="XM_011681539">
    <property type="protein sequence ID" value="XP_011679841"/>
    <property type="gene ID" value="LOC100892712"/>
</dbReference>
<dbReference type="OrthoDB" id="10024522at2759"/>
<reference evidence="3" key="1">
    <citation type="submission" date="2015-02" db="EMBL/GenBank/DDBJ databases">
        <title>Genome sequencing for Strongylocentrotus purpuratus.</title>
        <authorList>
            <person name="Murali S."/>
            <person name="Liu Y."/>
            <person name="Vee V."/>
            <person name="English A."/>
            <person name="Wang M."/>
            <person name="Skinner E."/>
            <person name="Han Y."/>
            <person name="Muzny D.M."/>
            <person name="Worley K.C."/>
            <person name="Gibbs R.A."/>
        </authorList>
    </citation>
    <scope>NUCLEOTIDE SEQUENCE</scope>
</reference>
<feature type="region of interest" description="Disordered" evidence="1">
    <location>
        <begin position="1"/>
        <end position="23"/>
    </location>
</feature>
<dbReference type="KEGG" id="spu:100892712"/>
<dbReference type="SUPFAM" id="SSF52540">
    <property type="entry name" value="P-loop containing nucleoside triphosphate hydrolases"/>
    <property type="match status" value="1"/>
</dbReference>
<dbReference type="PANTHER" id="PTHR48312:SF1">
    <property type="entry name" value="SULFOTRANSFERASE"/>
    <property type="match status" value="1"/>
</dbReference>
<dbReference type="Pfam" id="PF19798">
    <property type="entry name" value="Sulfotransfer_5"/>
    <property type="match status" value="1"/>
</dbReference>
<dbReference type="Gene3D" id="3.40.50.300">
    <property type="entry name" value="P-loop containing nucleotide triphosphate hydrolases"/>
    <property type="match status" value="1"/>
</dbReference>
<dbReference type="Proteomes" id="UP000007110">
    <property type="component" value="Unassembled WGS sequence"/>
</dbReference>
<feature type="compositionally biased region" description="Low complexity" evidence="1">
    <location>
        <begin position="1"/>
        <end position="15"/>
    </location>
</feature>
<organism evidence="2 3">
    <name type="scientific">Strongylocentrotus purpuratus</name>
    <name type="common">Purple sea urchin</name>
    <dbReference type="NCBI Taxonomy" id="7668"/>
    <lineage>
        <taxon>Eukaryota</taxon>
        <taxon>Metazoa</taxon>
        <taxon>Echinodermata</taxon>
        <taxon>Eleutherozoa</taxon>
        <taxon>Echinozoa</taxon>
        <taxon>Echinoidea</taxon>
        <taxon>Euechinoidea</taxon>
        <taxon>Echinacea</taxon>
        <taxon>Camarodonta</taxon>
        <taxon>Echinidea</taxon>
        <taxon>Strongylocentrotidae</taxon>
        <taxon>Strongylocentrotus</taxon>
    </lineage>
</organism>
<evidence type="ECO:0000256" key="1">
    <source>
        <dbReference type="SAM" id="MobiDB-lite"/>
    </source>
</evidence>
<reference evidence="2" key="2">
    <citation type="submission" date="2021-01" db="UniProtKB">
        <authorList>
            <consortium name="EnsemblMetazoa"/>
        </authorList>
    </citation>
    <scope>IDENTIFICATION</scope>
</reference>
<keyword evidence="3" id="KW-1185">Reference proteome</keyword>
<evidence type="ECO:0000313" key="3">
    <source>
        <dbReference type="Proteomes" id="UP000007110"/>
    </source>
</evidence>
<dbReference type="InParanoid" id="A0A7M7HP85"/>